<feature type="compositionally biased region" description="Polar residues" evidence="2">
    <location>
        <begin position="619"/>
        <end position="640"/>
    </location>
</feature>
<dbReference type="GO" id="GO:0005737">
    <property type="term" value="C:cytoplasm"/>
    <property type="evidence" value="ECO:0007669"/>
    <property type="project" value="TreeGrafter"/>
</dbReference>
<reference evidence="3 5" key="1">
    <citation type="submission" date="2015-10" db="EMBL/GenBank/DDBJ databases">
        <title>The cercosporin biosynthetic gene cluster was horizontally transferred to several fungal lineages and shown to be expanded in Cercospora beticola based on microsynteny with recipient genomes.</title>
        <authorList>
            <person name="De Jonge R."/>
            <person name="Ebert M.K."/>
            <person name="Suttle J.C."/>
            <person name="Jurick Ii W.M."/>
            <person name="Secor G.A."/>
            <person name="Thomma B.P."/>
            <person name="Van De Peer Y."/>
            <person name="Bolton M.D."/>
        </authorList>
    </citation>
    <scope>NUCLEOTIDE SEQUENCE [LARGE SCALE GENOMIC DNA]</scope>
    <source>
        <strain evidence="3 5">09-40</strain>
    </source>
</reference>
<feature type="region of interest" description="Disordered" evidence="2">
    <location>
        <begin position="570"/>
        <end position="694"/>
    </location>
</feature>
<dbReference type="InterPro" id="IPR008812">
    <property type="entry name" value="Ran_GTP-bd-rel"/>
</dbReference>
<evidence type="ECO:0000313" key="4">
    <source>
        <dbReference type="EMBL" id="WPA96563.1"/>
    </source>
</evidence>
<accession>A0A2G5IA48</accession>
<dbReference type="GO" id="GO:0030695">
    <property type="term" value="F:GTPase regulator activity"/>
    <property type="evidence" value="ECO:0007669"/>
    <property type="project" value="TreeGrafter"/>
</dbReference>
<keyword evidence="1" id="KW-0175">Coiled coil</keyword>
<evidence type="ECO:0000256" key="2">
    <source>
        <dbReference type="SAM" id="MobiDB-lite"/>
    </source>
</evidence>
<protein>
    <submittedName>
        <fullName evidence="3">Ran-specific GTPase-activating protein 30</fullName>
    </submittedName>
</protein>
<organism evidence="3 5">
    <name type="scientific">Cercospora beticola</name>
    <name type="common">Sugarbeet leaf spot fungus</name>
    <dbReference type="NCBI Taxonomy" id="122368"/>
    <lineage>
        <taxon>Eukaryota</taxon>
        <taxon>Fungi</taxon>
        <taxon>Dikarya</taxon>
        <taxon>Ascomycota</taxon>
        <taxon>Pezizomycotina</taxon>
        <taxon>Dothideomycetes</taxon>
        <taxon>Dothideomycetidae</taxon>
        <taxon>Mycosphaerellales</taxon>
        <taxon>Mycosphaerellaceae</taxon>
        <taxon>Cercospora</taxon>
    </lineage>
</organism>
<keyword evidence="6" id="KW-1185">Reference proteome</keyword>
<dbReference type="Pfam" id="PF05508">
    <property type="entry name" value="Ran-binding"/>
    <property type="match status" value="1"/>
</dbReference>
<dbReference type="OrthoDB" id="512915at2759"/>
<name>A0A2G5IA48_CERBT</name>
<dbReference type="Proteomes" id="UP000230605">
    <property type="component" value="Chromosome 1"/>
</dbReference>
<evidence type="ECO:0000313" key="6">
    <source>
        <dbReference type="Proteomes" id="UP001302367"/>
    </source>
</evidence>
<reference evidence="4 6" key="2">
    <citation type="submission" date="2023-09" db="EMBL/GenBank/DDBJ databases">
        <title>Complete-Gapless Cercospora beticola genome.</title>
        <authorList>
            <person name="Wyatt N.A."/>
            <person name="Spanner R.E."/>
            <person name="Bolton M.D."/>
        </authorList>
    </citation>
    <scope>NUCLEOTIDE SEQUENCE [LARGE SCALE GENOMIC DNA]</scope>
    <source>
        <strain evidence="4">Cb09-40</strain>
    </source>
</reference>
<evidence type="ECO:0000256" key="1">
    <source>
        <dbReference type="SAM" id="Coils"/>
    </source>
</evidence>
<dbReference type="PANTHER" id="PTHR31010">
    <property type="entry name" value="RAN-SPECIFIC GTPASE-ACTIVATING PROTEIN 30-RELATED"/>
    <property type="match status" value="1"/>
</dbReference>
<evidence type="ECO:0000313" key="3">
    <source>
        <dbReference type="EMBL" id="PIB01651.1"/>
    </source>
</evidence>
<feature type="compositionally biased region" description="Basic and acidic residues" evidence="2">
    <location>
        <begin position="373"/>
        <end position="385"/>
    </location>
</feature>
<dbReference type="EMBL" id="CP134184">
    <property type="protein sequence ID" value="WPA96563.1"/>
    <property type="molecule type" value="Genomic_DNA"/>
</dbReference>
<feature type="region of interest" description="Disordered" evidence="2">
    <location>
        <begin position="347"/>
        <end position="403"/>
    </location>
</feature>
<feature type="region of interest" description="Disordered" evidence="2">
    <location>
        <begin position="422"/>
        <end position="483"/>
    </location>
</feature>
<dbReference type="EMBL" id="LKMD01000100">
    <property type="protein sequence ID" value="PIB01651.1"/>
    <property type="molecule type" value="Genomic_DNA"/>
</dbReference>
<dbReference type="AlphaFoldDB" id="A0A2G5IA48"/>
<proteinExistence type="predicted"/>
<dbReference type="PANTHER" id="PTHR31010:SF2">
    <property type="entry name" value="RAN-SPECIFIC GTPASE-ACTIVATING PROTEIN 30"/>
    <property type="match status" value="1"/>
</dbReference>
<dbReference type="Proteomes" id="UP001302367">
    <property type="component" value="Chromosome 1"/>
</dbReference>
<feature type="compositionally biased region" description="Polar residues" evidence="2">
    <location>
        <begin position="457"/>
        <end position="475"/>
    </location>
</feature>
<sequence>MDLLLQRVTQQAVQYAIRSGITITTGYAIKECSRLLKQAPKSRERDELMQLQLRLESKIRVIAPSIDMIELIAARGNTSLESALSLCKALRYDIQKLGQRLDRAAQEEQHLNERGCKGAAREEANHELVAIIAQIKLLLARIEDAVPLINLAIVTSGVNLSTKLSGTISPSRLLQASTFLTQADTRFTKSPTSRHQVGPTYVVTLYMLFAGHSHRDANRETTWQEVLHKTHVKLWRVPLDDLYALPGEVNHTSTSKDSSIPAEAKASEFGYQLSLVEDLDDTRLHTYEDGDPRPGPFDGVPEAGIRDIVPIHEISKIFYADTGKILDITGEDEVNHPCLLLKRDVHAEPPRRMMKPSRSRTPSVDSESEDENDQSHIDAQIERESTPIVESTPRVENGAGAHSWWRLPPSYDPEWMALQVYSEEHDSDSEDEDHARPQSSRSASFDPGLSSALAHLNVSSSRNGTPVKAQSSTLAFSPGRRSGPPIKTTLSLLEMLMKLSALQQFRQESHLAIEDELLNFFLEDSATAGAGADKQHRQQVRHAAIQRVGFDPYDESPIKRRGEEYIRGAGKSPMSLRSSPGPAAISTELAHDDDYDYSNRISPLNFDRPIMEPPFDYSSGRSPISQSLYHQTPSRSSTPDLPSDAQRVTPHSRYAGSTTPGGMQKTRAAAIRTQHENKSRSPLHAAHAAEGEEE</sequence>
<dbReference type="GO" id="GO:0005634">
    <property type="term" value="C:nucleus"/>
    <property type="evidence" value="ECO:0007669"/>
    <property type="project" value="TreeGrafter"/>
</dbReference>
<feature type="coiled-coil region" evidence="1">
    <location>
        <begin position="87"/>
        <end position="114"/>
    </location>
</feature>
<gene>
    <name evidence="3" type="ORF">CB0940_01135</name>
    <name evidence="4" type="ORF">RHO25_001170</name>
</gene>
<evidence type="ECO:0000313" key="5">
    <source>
        <dbReference type="Proteomes" id="UP000230605"/>
    </source>
</evidence>